<reference evidence="2" key="3">
    <citation type="submission" date="2023-03" db="UniProtKB">
        <authorList>
            <consortium name="EnsemblPlants"/>
        </authorList>
    </citation>
    <scope>IDENTIFICATION</scope>
    <source>
        <strain evidence="2">cv. Chiifu-401-42</strain>
    </source>
</reference>
<sequence>MAGLPLPLGSESQKIHERFCVIFEECIENNMSKAEILSYVHDKYLIPLHDTNREDFCQQVLNALGHIIKLLSDGHGLGPHPSATGSLKRKRVGENEERGENERGGNEEAEKPQEKEEGNGEELQKEEEGENEGLQKNERADTKTERGTLFVMTQLASSSPKPIYVKRKRVGENEERGKNEEGEKLQENERGGNEEAEKQKEKEESVNEGLQKKEEGNGEELQKKEEGEN</sequence>
<feature type="compositionally biased region" description="Basic and acidic residues" evidence="1">
    <location>
        <begin position="133"/>
        <end position="146"/>
    </location>
</feature>
<dbReference type="Proteomes" id="UP000011750">
    <property type="component" value="Chromosome A02"/>
</dbReference>
<feature type="compositionally biased region" description="Basic and acidic residues" evidence="1">
    <location>
        <begin position="170"/>
        <end position="229"/>
    </location>
</feature>
<accession>M4E023</accession>
<feature type="region of interest" description="Disordered" evidence="1">
    <location>
        <begin position="78"/>
        <end position="229"/>
    </location>
</feature>
<evidence type="ECO:0000313" key="3">
    <source>
        <dbReference type="Proteomes" id="UP000011750"/>
    </source>
</evidence>
<reference evidence="2 3" key="1">
    <citation type="journal article" date="2011" name="Nat. Genet.">
        <title>The genome of the mesopolyploid crop species Brassica rapa.</title>
        <authorList>
            <consortium name="Brassica rapa Genome Sequencing Project Consortium"/>
            <person name="Wang X."/>
            <person name="Wang H."/>
            <person name="Wang J."/>
            <person name="Sun R."/>
            <person name="Wu J."/>
            <person name="Liu S."/>
            <person name="Bai Y."/>
            <person name="Mun J.H."/>
            <person name="Bancroft I."/>
            <person name="Cheng F."/>
            <person name="Huang S."/>
            <person name="Li X."/>
            <person name="Hua W."/>
            <person name="Wang J."/>
            <person name="Wang X."/>
            <person name="Freeling M."/>
            <person name="Pires J.C."/>
            <person name="Paterson A.H."/>
            <person name="Chalhoub B."/>
            <person name="Wang B."/>
            <person name="Hayward A."/>
            <person name="Sharpe A.G."/>
            <person name="Park B.S."/>
            <person name="Weisshaar B."/>
            <person name="Liu B."/>
            <person name="Li B."/>
            <person name="Liu B."/>
            <person name="Tong C."/>
            <person name="Song C."/>
            <person name="Duran C."/>
            <person name="Peng C."/>
            <person name="Geng C."/>
            <person name="Koh C."/>
            <person name="Lin C."/>
            <person name="Edwards D."/>
            <person name="Mu D."/>
            <person name="Shen D."/>
            <person name="Soumpourou E."/>
            <person name="Li F."/>
            <person name="Fraser F."/>
            <person name="Conant G."/>
            <person name="Lassalle G."/>
            <person name="King G.J."/>
            <person name="Bonnema G."/>
            <person name="Tang H."/>
            <person name="Wang H."/>
            <person name="Belcram H."/>
            <person name="Zhou H."/>
            <person name="Hirakawa H."/>
            <person name="Abe H."/>
            <person name="Guo H."/>
            <person name="Wang H."/>
            <person name="Jin H."/>
            <person name="Parkin I.A."/>
            <person name="Batley J."/>
            <person name="Kim J.S."/>
            <person name="Just J."/>
            <person name="Li J."/>
            <person name="Xu J."/>
            <person name="Deng J."/>
            <person name="Kim J.A."/>
            <person name="Li J."/>
            <person name="Yu J."/>
            <person name="Meng J."/>
            <person name="Wang J."/>
            <person name="Min J."/>
            <person name="Poulain J."/>
            <person name="Wang J."/>
            <person name="Hatakeyama K."/>
            <person name="Wu K."/>
            <person name="Wang L."/>
            <person name="Fang L."/>
            <person name="Trick M."/>
            <person name="Links M.G."/>
            <person name="Zhao M."/>
            <person name="Jin M."/>
            <person name="Ramchiary N."/>
            <person name="Drou N."/>
            <person name="Berkman P.J."/>
            <person name="Cai Q."/>
            <person name="Huang Q."/>
            <person name="Li R."/>
            <person name="Tabata S."/>
            <person name="Cheng S."/>
            <person name="Zhang S."/>
            <person name="Zhang S."/>
            <person name="Huang S."/>
            <person name="Sato S."/>
            <person name="Sun S."/>
            <person name="Kwon S.J."/>
            <person name="Choi S.R."/>
            <person name="Lee T.H."/>
            <person name="Fan W."/>
            <person name="Zhao X."/>
            <person name="Tan X."/>
            <person name="Xu X."/>
            <person name="Wang Y."/>
            <person name="Qiu Y."/>
            <person name="Yin Y."/>
            <person name="Li Y."/>
            <person name="Du Y."/>
            <person name="Liao Y."/>
            <person name="Lim Y."/>
            <person name="Narusaka Y."/>
            <person name="Wang Y."/>
            <person name="Wang Z."/>
            <person name="Li Z."/>
            <person name="Wang Z."/>
            <person name="Xiong Z."/>
            <person name="Zhang Z."/>
        </authorList>
    </citation>
    <scope>NUCLEOTIDE SEQUENCE [LARGE SCALE GENOMIC DNA]</scope>
    <source>
        <strain evidence="2 3">cv. Chiifu-401-42</strain>
    </source>
</reference>
<evidence type="ECO:0000256" key="1">
    <source>
        <dbReference type="SAM" id="MobiDB-lite"/>
    </source>
</evidence>
<keyword evidence="3" id="KW-1185">Reference proteome</keyword>
<protein>
    <submittedName>
        <fullName evidence="2">Uncharacterized protein</fullName>
    </submittedName>
</protein>
<name>M4E023_BRACM</name>
<feature type="compositionally biased region" description="Basic and acidic residues" evidence="1">
    <location>
        <begin position="92"/>
        <end position="118"/>
    </location>
</feature>
<dbReference type="OMA" id="HDTNRED"/>
<dbReference type="AlphaFoldDB" id="M4E023"/>
<dbReference type="HOGENOM" id="CLU_1211268_0_0_1"/>
<dbReference type="EnsemblPlants" id="Bra022120.1">
    <property type="protein sequence ID" value="Bra022120.1-P"/>
    <property type="gene ID" value="Bra022120"/>
</dbReference>
<organism evidence="2 3">
    <name type="scientific">Brassica campestris</name>
    <name type="common">Field mustard</name>
    <dbReference type="NCBI Taxonomy" id="3711"/>
    <lineage>
        <taxon>Eukaryota</taxon>
        <taxon>Viridiplantae</taxon>
        <taxon>Streptophyta</taxon>
        <taxon>Embryophyta</taxon>
        <taxon>Tracheophyta</taxon>
        <taxon>Spermatophyta</taxon>
        <taxon>Magnoliopsida</taxon>
        <taxon>eudicotyledons</taxon>
        <taxon>Gunneridae</taxon>
        <taxon>Pentapetalae</taxon>
        <taxon>rosids</taxon>
        <taxon>malvids</taxon>
        <taxon>Brassicales</taxon>
        <taxon>Brassicaceae</taxon>
        <taxon>Brassiceae</taxon>
        <taxon>Brassica</taxon>
    </lineage>
</organism>
<proteinExistence type="predicted"/>
<reference evidence="2 3" key="2">
    <citation type="journal article" date="2018" name="Hortic Res">
        <title>Improved Brassica rapa reference genome by single-molecule sequencing and chromosome conformation capture technologies.</title>
        <authorList>
            <person name="Zhang L."/>
            <person name="Cai X."/>
            <person name="Wu J."/>
            <person name="Liu M."/>
            <person name="Grob S."/>
            <person name="Cheng F."/>
            <person name="Liang J."/>
            <person name="Cai C."/>
            <person name="Liu Z."/>
            <person name="Liu B."/>
            <person name="Wang F."/>
            <person name="Li S."/>
            <person name="Liu F."/>
            <person name="Li X."/>
            <person name="Cheng L."/>
            <person name="Yang W."/>
            <person name="Li M.H."/>
            <person name="Grossniklaus U."/>
            <person name="Zheng H."/>
            <person name="Wang X."/>
        </authorList>
    </citation>
    <scope>NUCLEOTIDE SEQUENCE [LARGE SCALE GENOMIC DNA]</scope>
    <source>
        <strain evidence="2 3">cv. Chiifu-401-42</strain>
    </source>
</reference>
<evidence type="ECO:0000313" key="2">
    <source>
        <dbReference type="EnsemblPlants" id="Bra022120.1-P"/>
    </source>
</evidence>
<dbReference type="Gramene" id="Bra022120.1">
    <property type="protein sequence ID" value="Bra022120.1-P"/>
    <property type="gene ID" value="Bra022120"/>
</dbReference>
<dbReference type="InParanoid" id="M4E023"/>